<dbReference type="KEGG" id="cma:Cmaq_0810"/>
<organism evidence="2 3">
    <name type="scientific">Caldivirga maquilingensis (strain ATCC 700844 / DSM 13496 / JCM 10307 / IC-167)</name>
    <dbReference type="NCBI Taxonomy" id="397948"/>
    <lineage>
        <taxon>Archaea</taxon>
        <taxon>Thermoproteota</taxon>
        <taxon>Thermoprotei</taxon>
        <taxon>Thermoproteales</taxon>
        <taxon>Thermoproteaceae</taxon>
        <taxon>Caldivirga</taxon>
    </lineage>
</organism>
<evidence type="ECO:0000313" key="3">
    <source>
        <dbReference type="Proteomes" id="UP000001137"/>
    </source>
</evidence>
<dbReference type="InterPro" id="IPR038013">
    <property type="entry name" value="ALG11"/>
</dbReference>
<dbReference type="Pfam" id="PF00534">
    <property type="entry name" value="Glycos_transf_1"/>
    <property type="match status" value="1"/>
</dbReference>
<dbReference type="Proteomes" id="UP000001137">
    <property type="component" value="Chromosome"/>
</dbReference>
<dbReference type="GO" id="GO:0016020">
    <property type="term" value="C:membrane"/>
    <property type="evidence" value="ECO:0007669"/>
    <property type="project" value="TreeGrafter"/>
</dbReference>
<evidence type="ECO:0000259" key="1">
    <source>
        <dbReference type="Pfam" id="PF00534"/>
    </source>
</evidence>
<reference evidence="2 3" key="1">
    <citation type="submission" date="2007-10" db="EMBL/GenBank/DDBJ databases">
        <title>Complete sequence of Caldivirga maquilingensis IC-167.</title>
        <authorList>
            <consortium name="US DOE Joint Genome Institute"/>
            <person name="Copeland A."/>
            <person name="Lucas S."/>
            <person name="Lapidus A."/>
            <person name="Barry K."/>
            <person name="Glavina del Rio T."/>
            <person name="Dalin E."/>
            <person name="Tice H."/>
            <person name="Pitluck S."/>
            <person name="Saunders E."/>
            <person name="Brettin T."/>
            <person name="Bruce D."/>
            <person name="Detter J.C."/>
            <person name="Han C."/>
            <person name="Schmutz J."/>
            <person name="Larimer F."/>
            <person name="Land M."/>
            <person name="Hauser L."/>
            <person name="Kyrpides N."/>
            <person name="Ivanova N."/>
            <person name="Biddle J.F."/>
            <person name="Zhang Z."/>
            <person name="Fitz-Gibbon S.T."/>
            <person name="Lowe T.M."/>
            <person name="Saltikov C."/>
            <person name="House C.H."/>
            <person name="Richardson P."/>
        </authorList>
    </citation>
    <scope>NUCLEOTIDE SEQUENCE [LARGE SCALE GENOMIC DNA]</scope>
    <source>
        <strain evidence="3">ATCC 700844 / DSM 13496 / JCM 10307 / IC-167</strain>
    </source>
</reference>
<dbReference type="GO" id="GO:0006487">
    <property type="term" value="P:protein N-linked glycosylation"/>
    <property type="evidence" value="ECO:0007669"/>
    <property type="project" value="TreeGrafter"/>
</dbReference>
<dbReference type="Gene3D" id="3.40.50.2000">
    <property type="entry name" value="Glycogen Phosphorylase B"/>
    <property type="match status" value="1"/>
</dbReference>
<name>A8MCY9_CALMQ</name>
<protein>
    <submittedName>
        <fullName evidence="2">Glycosyl transferase group 1</fullName>
    </submittedName>
</protein>
<dbReference type="STRING" id="397948.Cmaq_0810"/>
<keyword evidence="2" id="KW-0808">Transferase</keyword>
<sequence length="413" mass="46587">MLVTHRYWGSPGGGQLVCASAAFSLDKLGFNPVLTGTFKFNPSKYIDWYGIDISKYPVVTLPLGNIKAFGLWTRLFVWYPAVKAINKYRALLMFTDEETYKPLINYRGRGLSIIEYIHFPFEVIINPKFKGTGLAYGEDPYVTERYGRFPMNLYWGLFTRLLPHYIRENPFNDADVVLTNSKWTAGVAKMVYGEEPTVLNPPIAPNTEIVEEPKAFDERDNWVIMLGRFSEEKRYHWVVTELAPRLLKEVKATRIIIFGGATTRTQLTYMSRVMDLAGKAGLRVSSDISKDADLYLVPNAPRRLINELMDSGKVFLHATINEHWGIAVAEAMARGLPTVVHKSGGTWSDLIENGVRGLGYSDVDEAINAVAKLITDGKAWSHYSSASVSKAKDMTLQAFMSKFSEILRKEDLI</sequence>
<dbReference type="SUPFAM" id="SSF53756">
    <property type="entry name" value="UDP-Glycosyltransferase/glycogen phosphorylase"/>
    <property type="match status" value="1"/>
</dbReference>
<dbReference type="PANTHER" id="PTHR45919">
    <property type="entry name" value="GDP-MAN:MAN(3)GLCNAC(2)-PP-DOL ALPHA-1,2-MANNOSYLTRANSFERASE"/>
    <property type="match status" value="1"/>
</dbReference>
<dbReference type="GO" id="GO:0004377">
    <property type="term" value="F:GDP-Man:Man(3)GlcNAc(2)-PP-Dol alpha-1,2-mannosyltransferase activity"/>
    <property type="evidence" value="ECO:0007669"/>
    <property type="project" value="InterPro"/>
</dbReference>
<keyword evidence="3" id="KW-1185">Reference proteome</keyword>
<accession>A8MCY9</accession>
<evidence type="ECO:0000313" key="2">
    <source>
        <dbReference type="EMBL" id="ABW01645.1"/>
    </source>
</evidence>
<dbReference type="InterPro" id="IPR001296">
    <property type="entry name" value="Glyco_trans_1"/>
</dbReference>
<dbReference type="eggNOG" id="arCOG01403">
    <property type="taxonomic scope" value="Archaea"/>
</dbReference>
<dbReference type="HOGENOM" id="CLU_017896_3_0_2"/>
<dbReference type="PANTHER" id="PTHR45919:SF1">
    <property type="entry name" value="GDP-MAN:MAN(3)GLCNAC(2)-PP-DOL ALPHA-1,2-MANNOSYLTRANSFERASE"/>
    <property type="match status" value="1"/>
</dbReference>
<feature type="domain" description="Glycosyl transferase family 1" evidence="1">
    <location>
        <begin position="211"/>
        <end position="379"/>
    </location>
</feature>
<dbReference type="EMBL" id="CP000852">
    <property type="protein sequence ID" value="ABW01645.1"/>
    <property type="molecule type" value="Genomic_DNA"/>
</dbReference>
<gene>
    <name evidence="2" type="ordered locus">Cmaq_0810</name>
</gene>
<dbReference type="AlphaFoldDB" id="A8MCY9"/>
<dbReference type="CAZy" id="GT4">
    <property type="family name" value="Glycosyltransferase Family 4"/>
</dbReference>
<proteinExistence type="predicted"/>